<proteinExistence type="predicted"/>
<sequence length="846" mass="92377">MSKVKIPLPPSMTPPPPAVLSGDRGADGCCREVSVVCLVFVRVVLVNYSQGGAGERDIPEKTPADTSGIIRHVRDLPGKSVAFYMSRGTFPANGIGAIVHKGDYVPMEGNVIPFAFVVCNLTIAQENISADSRRCFPFISNSRQFDRGWSTNVSFVSVVRQHQQQIGERRDEETSGANCSKPSLQRHLGAKWQNTACLSNNEFLAACWCMRAPTHFACRRAAAVPAAGNYFKCTTCKCPACLDIFTAFETEKQGSDKDYIATRIKCAMTTKRMALNWRAIFYRLFTALSCLFPGIWGRGGVVVRLLASHLCEPGFDSRRCRFRIFARGNRVGRCRWSAWVFSGISRFPRPCIPVLRHTHLFSPSSALNTKPSHPSDMIYRVIEPRSTSERSPLTHTRSAILAGDHHRGRHHPSAILDAGDLDPEPITLNDLENKKSRKIHKSKDSNGPVGDVGTGAKEAGSAGNGVLGTSAEKFDGSIGDLVGVTAEEVDGTVAPVDDSAALVAVDAGSAVAITAEGVDGAGKTGGPSHPKKKSMLTSYGIPGVEASRYDLFFTAAIAKLRLSTDLPTACNMRVCKLYDVILTLNQSYCTLSSRTTALRACGGDGKTIFRTKTRMEFATAQLLQFSSHWSGRHRRHAMFTARRRCGETATDVVAHGVGVCFCAAAPHGLTRSWVYLGGGGGGGRLYGVRGDPVICWRQARVQPLCLAPSARMSTRGAGPHSPCVLLVSAIPLSPGRRRASKHEIAEHTEAKCRTGVTCEFYPQADFTPSAPSRSRQEKNVLCTPLYHWRDVGTVGCRTERKGVFRIGAFRKNKFFSREVVQFHFANYTEHEITTLENHFWGNCKVR</sequence>
<feature type="region of interest" description="Disordered" evidence="1">
    <location>
        <begin position="401"/>
        <end position="464"/>
    </location>
</feature>
<accession>A0ABQ9G941</accession>
<comment type="caution">
    <text evidence="2">The sequence shown here is derived from an EMBL/GenBank/DDBJ whole genome shotgun (WGS) entry which is preliminary data.</text>
</comment>
<dbReference type="EMBL" id="JARBHB010000014">
    <property type="protein sequence ID" value="KAJ8868942.1"/>
    <property type="molecule type" value="Genomic_DNA"/>
</dbReference>
<reference evidence="2 3" key="1">
    <citation type="submission" date="2023-02" db="EMBL/GenBank/DDBJ databases">
        <title>LHISI_Scaffold_Assembly.</title>
        <authorList>
            <person name="Stuart O.P."/>
            <person name="Cleave R."/>
            <person name="Magrath M.J.L."/>
            <person name="Mikheyev A.S."/>
        </authorList>
    </citation>
    <scope>NUCLEOTIDE SEQUENCE [LARGE SCALE GENOMIC DNA]</scope>
    <source>
        <strain evidence="2">Daus_M_001</strain>
        <tissue evidence="2">Leg muscle</tissue>
    </source>
</reference>
<dbReference type="Proteomes" id="UP001159363">
    <property type="component" value="Chromosome 13"/>
</dbReference>
<name>A0ABQ9G941_9NEOP</name>
<evidence type="ECO:0000313" key="2">
    <source>
        <dbReference type="EMBL" id="KAJ8868942.1"/>
    </source>
</evidence>
<evidence type="ECO:0000313" key="3">
    <source>
        <dbReference type="Proteomes" id="UP001159363"/>
    </source>
</evidence>
<gene>
    <name evidence="2" type="ORF">PR048_030483</name>
</gene>
<protein>
    <submittedName>
        <fullName evidence="2">Uncharacterized protein</fullName>
    </submittedName>
</protein>
<evidence type="ECO:0000256" key="1">
    <source>
        <dbReference type="SAM" id="MobiDB-lite"/>
    </source>
</evidence>
<keyword evidence="3" id="KW-1185">Reference proteome</keyword>
<organism evidence="2 3">
    <name type="scientific">Dryococelus australis</name>
    <dbReference type="NCBI Taxonomy" id="614101"/>
    <lineage>
        <taxon>Eukaryota</taxon>
        <taxon>Metazoa</taxon>
        <taxon>Ecdysozoa</taxon>
        <taxon>Arthropoda</taxon>
        <taxon>Hexapoda</taxon>
        <taxon>Insecta</taxon>
        <taxon>Pterygota</taxon>
        <taxon>Neoptera</taxon>
        <taxon>Polyneoptera</taxon>
        <taxon>Phasmatodea</taxon>
        <taxon>Verophasmatodea</taxon>
        <taxon>Anareolatae</taxon>
        <taxon>Phasmatidae</taxon>
        <taxon>Eurycanthinae</taxon>
        <taxon>Dryococelus</taxon>
    </lineage>
</organism>